<keyword evidence="3" id="KW-1185">Reference proteome</keyword>
<reference evidence="3" key="1">
    <citation type="journal article" date="2010" name="Science">
        <title>Signatures of adaptation to obligate biotrophy in the Hyaloperonospora arabidopsidis genome.</title>
        <authorList>
            <person name="Baxter L."/>
            <person name="Tripathy S."/>
            <person name="Ishaque N."/>
            <person name="Boot N."/>
            <person name="Cabral A."/>
            <person name="Kemen E."/>
            <person name="Thines M."/>
            <person name="Ah-Fong A."/>
            <person name="Anderson R."/>
            <person name="Badejoko W."/>
            <person name="Bittner-Eddy P."/>
            <person name="Boore J.L."/>
            <person name="Chibucos M.C."/>
            <person name="Coates M."/>
            <person name="Dehal P."/>
            <person name="Delehaunty K."/>
            <person name="Dong S."/>
            <person name="Downton P."/>
            <person name="Dumas B."/>
            <person name="Fabro G."/>
            <person name="Fronick C."/>
            <person name="Fuerstenberg S.I."/>
            <person name="Fulton L."/>
            <person name="Gaulin E."/>
            <person name="Govers F."/>
            <person name="Hughes L."/>
            <person name="Humphray S."/>
            <person name="Jiang R.H."/>
            <person name="Judelson H."/>
            <person name="Kamoun S."/>
            <person name="Kyung K."/>
            <person name="Meijer H."/>
            <person name="Minx P."/>
            <person name="Morris P."/>
            <person name="Nelson J."/>
            <person name="Phuntumart V."/>
            <person name="Qutob D."/>
            <person name="Rehmany A."/>
            <person name="Rougon-Cardoso A."/>
            <person name="Ryden P."/>
            <person name="Torto-Alalibo T."/>
            <person name="Studholme D."/>
            <person name="Wang Y."/>
            <person name="Win J."/>
            <person name="Wood J."/>
            <person name="Clifton S.W."/>
            <person name="Rogers J."/>
            <person name="Van den Ackerveken G."/>
            <person name="Jones J.D."/>
            <person name="McDowell J.M."/>
            <person name="Beynon J."/>
            <person name="Tyler B.M."/>
        </authorList>
    </citation>
    <scope>NUCLEOTIDE SEQUENCE [LARGE SCALE GENOMIC DNA]</scope>
    <source>
        <strain evidence="3">Emoy2</strain>
    </source>
</reference>
<evidence type="ECO:0000313" key="3">
    <source>
        <dbReference type="Proteomes" id="UP000011713"/>
    </source>
</evidence>
<dbReference type="InParanoid" id="M4BZ01"/>
<accession>M4BZ01</accession>
<evidence type="ECO:0000256" key="1">
    <source>
        <dbReference type="SAM" id="MobiDB-lite"/>
    </source>
</evidence>
<name>M4BZ01_HYAAE</name>
<organism evidence="2 3">
    <name type="scientific">Hyaloperonospora arabidopsidis (strain Emoy2)</name>
    <name type="common">Downy mildew agent</name>
    <name type="synonym">Peronospora arabidopsidis</name>
    <dbReference type="NCBI Taxonomy" id="559515"/>
    <lineage>
        <taxon>Eukaryota</taxon>
        <taxon>Sar</taxon>
        <taxon>Stramenopiles</taxon>
        <taxon>Oomycota</taxon>
        <taxon>Peronosporomycetes</taxon>
        <taxon>Peronosporales</taxon>
        <taxon>Peronosporaceae</taxon>
        <taxon>Hyaloperonospora</taxon>
    </lineage>
</organism>
<dbReference type="EnsemblProtists" id="HpaT811824">
    <property type="protein sequence ID" value="HpaP811824"/>
    <property type="gene ID" value="HpaG811824"/>
</dbReference>
<dbReference type="VEuPathDB" id="FungiDB:HpaG811824"/>
<feature type="region of interest" description="Disordered" evidence="1">
    <location>
        <begin position="52"/>
        <end position="86"/>
    </location>
</feature>
<dbReference type="HOGENOM" id="CLU_810011_0_0_1"/>
<sequence length="343" mass="38241">MAPKKKFHTLFQPANKLTYAVKVPGRGRGRAHQQPQTQVVQYRPLFHNSANRGEVQEPQEGKAPEGLDQVSGRYGKGQEDVLGQPPKGQLNLRRFVYLASNKMTFKVEASIADVIIKEVFFRNDKMVDFGDGVSDEEGTAAKKAAKTAQQKVNAMKLFVQKDDNSIWCTVTITLVMRFELSMVIFVIDMSFRQVAKATDNAKVRTSTTQLTGINDFIVIQYVRVMVGASLKHIADLLDHHSVRAISFADDGSTRSSQSFSTCTHTAENIFDMLMKFLAAFYEPWRSRHIGMSSDGENKMTGHHCGHVDGMVATAENSILWIWCAPHQIPLIVKLDADCVTDGT</sequence>
<evidence type="ECO:0000313" key="2">
    <source>
        <dbReference type="EnsemblProtists" id="HpaP811824"/>
    </source>
</evidence>
<protein>
    <submittedName>
        <fullName evidence="2">Uncharacterized protein</fullName>
    </submittedName>
</protein>
<reference evidence="2" key="2">
    <citation type="submission" date="2015-06" db="UniProtKB">
        <authorList>
            <consortium name="EnsemblProtists"/>
        </authorList>
    </citation>
    <scope>IDENTIFICATION</scope>
    <source>
        <strain evidence="2">Emoy2</strain>
    </source>
</reference>
<dbReference type="AlphaFoldDB" id="M4BZ01"/>
<proteinExistence type="predicted"/>
<dbReference type="STRING" id="559515.M4BZ01"/>
<dbReference type="PANTHER" id="PTHR37067:SF3">
    <property type="entry name" value="PX DOMAIN-CONTAINING PROTEIN"/>
    <property type="match status" value="1"/>
</dbReference>
<dbReference type="PANTHER" id="PTHR37067">
    <property type="entry name" value="PX DOMAIN-CONTAINING PROTEIN"/>
    <property type="match status" value="1"/>
</dbReference>
<dbReference type="Proteomes" id="UP000011713">
    <property type="component" value="Unassembled WGS sequence"/>
</dbReference>
<dbReference type="EMBL" id="JH598053">
    <property type="status" value="NOT_ANNOTATED_CDS"/>
    <property type="molecule type" value="Genomic_DNA"/>
</dbReference>